<proteinExistence type="predicted"/>
<gene>
    <name evidence="2" type="ORF">C2845_PM05G08360</name>
</gene>
<dbReference type="Proteomes" id="UP000275267">
    <property type="component" value="Unassembled WGS sequence"/>
</dbReference>
<keyword evidence="3" id="KW-1185">Reference proteome</keyword>
<feature type="compositionally biased region" description="Polar residues" evidence="1">
    <location>
        <begin position="1"/>
        <end position="14"/>
    </location>
</feature>
<evidence type="ECO:0000313" key="3">
    <source>
        <dbReference type="Proteomes" id="UP000275267"/>
    </source>
</evidence>
<dbReference type="EMBL" id="PQIB02000003">
    <property type="protein sequence ID" value="RLN29574.1"/>
    <property type="molecule type" value="Genomic_DNA"/>
</dbReference>
<organism evidence="2 3">
    <name type="scientific">Panicum miliaceum</name>
    <name type="common">Proso millet</name>
    <name type="synonym">Broomcorn millet</name>
    <dbReference type="NCBI Taxonomy" id="4540"/>
    <lineage>
        <taxon>Eukaryota</taxon>
        <taxon>Viridiplantae</taxon>
        <taxon>Streptophyta</taxon>
        <taxon>Embryophyta</taxon>
        <taxon>Tracheophyta</taxon>
        <taxon>Spermatophyta</taxon>
        <taxon>Magnoliopsida</taxon>
        <taxon>Liliopsida</taxon>
        <taxon>Poales</taxon>
        <taxon>Poaceae</taxon>
        <taxon>PACMAD clade</taxon>
        <taxon>Panicoideae</taxon>
        <taxon>Panicodae</taxon>
        <taxon>Paniceae</taxon>
        <taxon>Panicinae</taxon>
        <taxon>Panicum</taxon>
        <taxon>Panicum sect. Panicum</taxon>
    </lineage>
</organism>
<reference evidence="3" key="1">
    <citation type="journal article" date="2019" name="Nat. Commun.">
        <title>The genome of broomcorn millet.</title>
        <authorList>
            <person name="Zou C."/>
            <person name="Miki D."/>
            <person name="Li D."/>
            <person name="Tang Q."/>
            <person name="Xiao L."/>
            <person name="Rajput S."/>
            <person name="Deng P."/>
            <person name="Jia W."/>
            <person name="Huang R."/>
            <person name="Zhang M."/>
            <person name="Sun Y."/>
            <person name="Hu J."/>
            <person name="Fu X."/>
            <person name="Schnable P.S."/>
            <person name="Li F."/>
            <person name="Zhang H."/>
            <person name="Feng B."/>
            <person name="Zhu X."/>
            <person name="Liu R."/>
            <person name="Schnable J.C."/>
            <person name="Zhu J.-K."/>
            <person name="Zhang H."/>
        </authorList>
    </citation>
    <scope>NUCLEOTIDE SEQUENCE [LARGE SCALE GENOMIC DNA]</scope>
</reference>
<evidence type="ECO:0000313" key="2">
    <source>
        <dbReference type="EMBL" id="RLN29574.1"/>
    </source>
</evidence>
<name>A0A3L6T2D6_PANMI</name>
<feature type="region of interest" description="Disordered" evidence="1">
    <location>
        <begin position="1"/>
        <end position="60"/>
    </location>
</feature>
<feature type="compositionally biased region" description="Polar residues" evidence="1">
    <location>
        <begin position="24"/>
        <end position="41"/>
    </location>
</feature>
<evidence type="ECO:0000256" key="1">
    <source>
        <dbReference type="SAM" id="MobiDB-lite"/>
    </source>
</evidence>
<accession>A0A3L6T2D6</accession>
<dbReference type="AlphaFoldDB" id="A0A3L6T2D6"/>
<protein>
    <submittedName>
        <fullName evidence="2">Uncharacterized protein</fullName>
    </submittedName>
</protein>
<comment type="caution">
    <text evidence="2">The sequence shown here is derived from an EMBL/GenBank/DDBJ whole genome shotgun (WGS) entry which is preliminary data.</text>
</comment>
<sequence length="60" mass="6533">MSAQATTLDVSGSPRSRRWHRATAATQSTDPLQRCASQEPNPSRGEHDDAGRISIRVSNN</sequence>